<dbReference type="SMART" id="SM00192">
    <property type="entry name" value="LDLa"/>
    <property type="match status" value="1"/>
</dbReference>
<evidence type="ECO:0000313" key="4">
    <source>
        <dbReference type="EMBL" id="CAG5109885.1"/>
    </source>
</evidence>
<dbReference type="Gene3D" id="4.10.400.10">
    <property type="entry name" value="Low-density Lipoprotein Receptor"/>
    <property type="match status" value="1"/>
</dbReference>
<dbReference type="InterPro" id="IPR036055">
    <property type="entry name" value="LDL_receptor-like_sf"/>
</dbReference>
<gene>
    <name evidence="4" type="ORF">OKIOD_LOCUS13123</name>
</gene>
<feature type="region of interest" description="Disordered" evidence="2">
    <location>
        <begin position="140"/>
        <end position="161"/>
    </location>
</feature>
<proteinExistence type="predicted"/>
<keyword evidence="5" id="KW-1185">Reference proteome</keyword>
<keyword evidence="3" id="KW-1133">Transmembrane helix</keyword>
<keyword evidence="1" id="KW-1015">Disulfide bond</keyword>
<keyword evidence="3" id="KW-0472">Membrane</keyword>
<evidence type="ECO:0000256" key="2">
    <source>
        <dbReference type="SAM" id="MobiDB-lite"/>
    </source>
</evidence>
<dbReference type="Pfam" id="PF00057">
    <property type="entry name" value="Ldl_recept_a"/>
    <property type="match status" value="1"/>
</dbReference>
<organism evidence="4 5">
    <name type="scientific">Oikopleura dioica</name>
    <name type="common">Tunicate</name>
    <dbReference type="NCBI Taxonomy" id="34765"/>
    <lineage>
        <taxon>Eukaryota</taxon>
        <taxon>Metazoa</taxon>
        <taxon>Chordata</taxon>
        <taxon>Tunicata</taxon>
        <taxon>Appendicularia</taxon>
        <taxon>Copelata</taxon>
        <taxon>Oikopleuridae</taxon>
        <taxon>Oikopleura</taxon>
    </lineage>
</organism>
<dbReference type="EMBL" id="OU015567">
    <property type="protein sequence ID" value="CAG5109885.1"/>
    <property type="molecule type" value="Genomic_DNA"/>
</dbReference>
<name>A0ABN7T3Q1_OIKDI</name>
<keyword evidence="3" id="KW-0812">Transmembrane</keyword>
<dbReference type="SUPFAM" id="SSF57424">
    <property type="entry name" value="LDL receptor-like module"/>
    <property type="match status" value="1"/>
</dbReference>
<evidence type="ECO:0000256" key="1">
    <source>
        <dbReference type="ARBA" id="ARBA00023157"/>
    </source>
</evidence>
<sequence>MTLYEFLAGECNGQKETLDGRDEVGCGSCFQQYTCGANTNRFTCLPIERICDGEKNCQDGSDEVNCCQWTNWGAWQERVVYNSDEVTKVRYRDCGRTTTIDGELVPDGNCRCPGEKDYIQEWMTSSLTQAESGGLTWEQIDQNSLNGGPSNSTESQSLQEPQKPKLSTLSIIGIAAGILAALILIIISLTCYRKKKRKVLKAKTLTRIQEEFRAESHSINPYSSYSGYTVSV</sequence>
<accession>A0ABN7T3Q1</accession>
<evidence type="ECO:0000256" key="3">
    <source>
        <dbReference type="SAM" id="Phobius"/>
    </source>
</evidence>
<feature type="transmembrane region" description="Helical" evidence="3">
    <location>
        <begin position="169"/>
        <end position="192"/>
    </location>
</feature>
<dbReference type="Proteomes" id="UP001158576">
    <property type="component" value="Chromosome 2"/>
</dbReference>
<protein>
    <submittedName>
        <fullName evidence="4">Oidioi.mRNA.OKI2018_I69.chr2.g4358.t1.cds</fullName>
    </submittedName>
</protein>
<dbReference type="InterPro" id="IPR002172">
    <property type="entry name" value="LDrepeatLR_classA_rpt"/>
</dbReference>
<evidence type="ECO:0000313" key="5">
    <source>
        <dbReference type="Proteomes" id="UP001158576"/>
    </source>
</evidence>
<dbReference type="CDD" id="cd00112">
    <property type="entry name" value="LDLa"/>
    <property type="match status" value="1"/>
</dbReference>
<reference evidence="4 5" key="1">
    <citation type="submission" date="2021-04" db="EMBL/GenBank/DDBJ databases">
        <authorList>
            <person name="Bliznina A."/>
        </authorList>
    </citation>
    <scope>NUCLEOTIDE SEQUENCE [LARGE SCALE GENOMIC DNA]</scope>
</reference>